<proteinExistence type="predicted"/>
<name>A0A926NMB1_9BACI</name>
<evidence type="ECO:0000256" key="2">
    <source>
        <dbReference type="SAM" id="SignalP"/>
    </source>
</evidence>
<dbReference type="EMBL" id="JACXAI010000010">
    <property type="protein sequence ID" value="MBD1380436.1"/>
    <property type="molecule type" value="Genomic_DNA"/>
</dbReference>
<feature type="region of interest" description="Disordered" evidence="1">
    <location>
        <begin position="241"/>
        <end position="265"/>
    </location>
</feature>
<reference evidence="3" key="1">
    <citation type="submission" date="2020-09" db="EMBL/GenBank/DDBJ databases">
        <title>A novel bacterium of genus Bacillus, isolated from South China Sea.</title>
        <authorList>
            <person name="Huang H."/>
            <person name="Mo K."/>
            <person name="Hu Y."/>
        </authorList>
    </citation>
    <scope>NUCLEOTIDE SEQUENCE</scope>
    <source>
        <strain evidence="3">IB182487</strain>
    </source>
</reference>
<sequence length="344" mass="37083">MHKRVLQAILFLGILSFPAFASAEGGLLNSTEVKAEKDKSVMEEIKEAKSTDNDRKEDNSNTVDKVVPTVTESLSKRNDKVTNSFSDEKPRVEVNLSEEPSLEEDAGAVKANESKQPNVKVETEVGDVEASKGSSVNVNAGVGEADVSRDSSVEVSEDHSVKIKTGGAAARVEDHKSVHLDAGGVDDKRPVKSEEGSFKPGIEEAPVTKEKPSAEETVNNEVDGKTPVQIQKDRTNILTIESDGQRNGNPKAIEKNTTPVNSPPIESKDHLVGITVSQNVPSSSTMTLNGFSSSMSMLGVVYSIYQDKILTYSVHNGKNKIFFDQWLNAPPSQPPQGSLLLKKA</sequence>
<feature type="compositionally biased region" description="Basic and acidic residues" evidence="1">
    <location>
        <begin position="33"/>
        <end position="59"/>
    </location>
</feature>
<keyword evidence="4" id="KW-1185">Reference proteome</keyword>
<accession>A0A926NMB1</accession>
<feature type="compositionally biased region" description="Basic and acidic residues" evidence="1">
    <location>
        <begin position="74"/>
        <end position="92"/>
    </location>
</feature>
<evidence type="ECO:0000313" key="4">
    <source>
        <dbReference type="Proteomes" id="UP000626844"/>
    </source>
</evidence>
<gene>
    <name evidence="3" type="ORF">IC621_09360</name>
</gene>
<feature type="region of interest" description="Disordered" evidence="1">
    <location>
        <begin position="30"/>
        <end position="212"/>
    </location>
</feature>
<dbReference type="AlphaFoldDB" id="A0A926NMB1"/>
<feature type="compositionally biased region" description="Basic and acidic residues" evidence="1">
    <location>
        <begin position="146"/>
        <end position="161"/>
    </location>
</feature>
<evidence type="ECO:0000256" key="1">
    <source>
        <dbReference type="SAM" id="MobiDB-lite"/>
    </source>
</evidence>
<comment type="caution">
    <text evidence="3">The sequence shown here is derived from an EMBL/GenBank/DDBJ whole genome shotgun (WGS) entry which is preliminary data.</text>
</comment>
<feature type="compositionally biased region" description="Basic and acidic residues" evidence="1">
    <location>
        <begin position="171"/>
        <end position="197"/>
    </location>
</feature>
<keyword evidence="2" id="KW-0732">Signal</keyword>
<dbReference type="Proteomes" id="UP000626844">
    <property type="component" value="Unassembled WGS sequence"/>
</dbReference>
<feature type="chain" id="PRO_5038844627" evidence="2">
    <location>
        <begin position="22"/>
        <end position="344"/>
    </location>
</feature>
<protein>
    <submittedName>
        <fullName evidence="3">Uncharacterized protein</fullName>
    </submittedName>
</protein>
<evidence type="ECO:0000313" key="3">
    <source>
        <dbReference type="EMBL" id="MBD1380436.1"/>
    </source>
</evidence>
<feature type="signal peptide" evidence="2">
    <location>
        <begin position="1"/>
        <end position="21"/>
    </location>
</feature>
<dbReference type="RefSeq" id="WP_191158034.1">
    <property type="nucleotide sequence ID" value="NZ_JACXAI010000010.1"/>
</dbReference>
<organism evidence="3 4">
    <name type="scientific">Metabacillus arenae</name>
    <dbReference type="NCBI Taxonomy" id="2771434"/>
    <lineage>
        <taxon>Bacteria</taxon>
        <taxon>Bacillati</taxon>
        <taxon>Bacillota</taxon>
        <taxon>Bacilli</taxon>
        <taxon>Bacillales</taxon>
        <taxon>Bacillaceae</taxon>
        <taxon>Metabacillus</taxon>
    </lineage>
</organism>